<protein>
    <recommendedName>
        <fullName evidence="2">histidine kinase</fullName>
        <ecNumber evidence="2">2.7.13.3</ecNumber>
    </recommendedName>
</protein>
<evidence type="ECO:0000313" key="11">
    <source>
        <dbReference type="EMBL" id="GAA3215326.1"/>
    </source>
</evidence>
<gene>
    <name evidence="11" type="ORF">GCM10010468_36640</name>
</gene>
<evidence type="ECO:0000256" key="3">
    <source>
        <dbReference type="ARBA" id="ARBA00022553"/>
    </source>
</evidence>
<dbReference type="PANTHER" id="PTHR24421">
    <property type="entry name" value="NITRATE/NITRITE SENSOR PROTEIN NARX-RELATED"/>
    <property type="match status" value="1"/>
</dbReference>
<dbReference type="EMBL" id="BAAAUV010000008">
    <property type="protein sequence ID" value="GAA3215326.1"/>
    <property type="molecule type" value="Genomic_DNA"/>
</dbReference>
<dbReference type="Proteomes" id="UP001501237">
    <property type="component" value="Unassembled WGS sequence"/>
</dbReference>
<evidence type="ECO:0000256" key="1">
    <source>
        <dbReference type="ARBA" id="ARBA00000085"/>
    </source>
</evidence>
<accession>A0ABP6QAQ5</accession>
<feature type="transmembrane region" description="Helical" evidence="9">
    <location>
        <begin position="157"/>
        <end position="180"/>
    </location>
</feature>
<dbReference type="EC" id="2.7.13.3" evidence="2"/>
<keyword evidence="4" id="KW-0808">Transferase</keyword>
<dbReference type="RefSeq" id="WP_344829527.1">
    <property type="nucleotide sequence ID" value="NZ_BAAAUV010000008.1"/>
</dbReference>
<dbReference type="PANTHER" id="PTHR24421:SF10">
    <property type="entry name" value="NITRATE_NITRITE SENSOR PROTEIN NARQ"/>
    <property type="match status" value="1"/>
</dbReference>
<dbReference type="Pfam" id="PF07730">
    <property type="entry name" value="HisKA_3"/>
    <property type="match status" value="1"/>
</dbReference>
<keyword evidence="9" id="KW-1133">Transmembrane helix</keyword>
<keyword evidence="8" id="KW-0902">Two-component regulatory system</keyword>
<keyword evidence="9" id="KW-0812">Transmembrane</keyword>
<dbReference type="InterPro" id="IPR011712">
    <property type="entry name" value="Sig_transdc_His_kin_sub3_dim/P"/>
</dbReference>
<keyword evidence="6 11" id="KW-0418">Kinase</keyword>
<feature type="transmembrane region" description="Helical" evidence="9">
    <location>
        <begin position="53"/>
        <end position="76"/>
    </location>
</feature>
<dbReference type="InterPro" id="IPR050482">
    <property type="entry name" value="Sensor_HK_TwoCompSys"/>
</dbReference>
<comment type="catalytic activity">
    <reaction evidence="1">
        <text>ATP + protein L-histidine = ADP + protein N-phospho-L-histidine.</text>
        <dbReference type="EC" id="2.7.13.3"/>
    </reaction>
</comment>
<evidence type="ECO:0000259" key="10">
    <source>
        <dbReference type="Pfam" id="PF07730"/>
    </source>
</evidence>
<evidence type="ECO:0000256" key="8">
    <source>
        <dbReference type="ARBA" id="ARBA00023012"/>
    </source>
</evidence>
<keyword evidence="5" id="KW-0547">Nucleotide-binding</keyword>
<sequence length="411" mass="44288">MKRLLRPLISGTTWRRFSFLVVGGAIFIPFLVLYVAFLSLFGNNGAHHGWTLALLIMLGIAGFVVMLVLAGLFPVVRALEGAFTKELVGAPEVLGEDRSWPARAKAAAWFAAHVITGAAYGIACIGAPSVAIWTFVVPFHERPAAERGDLAPITNSHWVWLLPVGGVLLTLGFLYGTVLLGKIAARLAPHALGPSAQERIEAVERRADALAERNRLARELHDSVGHALSIVTVQASAAARVLDQDPQFAKQALGAIEESARTALEDLDHVLGLLREEERSRRTPQRTLKDLDELLGNTGLPITVDCEGDLERIPAAVSREAYRIVQEGLTNVAKHAGHVPVSLRLAARTAELELDLTNPRGPALPGSRGLGGRGLNGLQERVSVLRGRMWAGPEADLWRVSVTIPITRGTT</sequence>
<reference evidence="12" key="1">
    <citation type="journal article" date="2019" name="Int. J. Syst. Evol. Microbiol.">
        <title>The Global Catalogue of Microorganisms (GCM) 10K type strain sequencing project: providing services to taxonomists for standard genome sequencing and annotation.</title>
        <authorList>
            <consortium name="The Broad Institute Genomics Platform"/>
            <consortium name="The Broad Institute Genome Sequencing Center for Infectious Disease"/>
            <person name="Wu L."/>
            <person name="Ma J."/>
        </authorList>
    </citation>
    <scope>NUCLEOTIDE SEQUENCE [LARGE SCALE GENOMIC DNA]</scope>
    <source>
        <strain evidence="12">JCM 9377</strain>
    </source>
</reference>
<organism evidence="11 12">
    <name type="scientific">Actinocorallia longicatena</name>
    <dbReference type="NCBI Taxonomy" id="111803"/>
    <lineage>
        <taxon>Bacteria</taxon>
        <taxon>Bacillati</taxon>
        <taxon>Actinomycetota</taxon>
        <taxon>Actinomycetes</taxon>
        <taxon>Streptosporangiales</taxon>
        <taxon>Thermomonosporaceae</taxon>
        <taxon>Actinocorallia</taxon>
    </lineage>
</organism>
<feature type="transmembrane region" description="Helical" evidence="9">
    <location>
        <begin position="108"/>
        <end position="137"/>
    </location>
</feature>
<evidence type="ECO:0000256" key="7">
    <source>
        <dbReference type="ARBA" id="ARBA00022840"/>
    </source>
</evidence>
<dbReference type="Gene3D" id="1.20.5.1930">
    <property type="match status" value="1"/>
</dbReference>
<dbReference type="Gene3D" id="3.30.565.10">
    <property type="entry name" value="Histidine kinase-like ATPase, C-terminal domain"/>
    <property type="match status" value="1"/>
</dbReference>
<evidence type="ECO:0000256" key="9">
    <source>
        <dbReference type="SAM" id="Phobius"/>
    </source>
</evidence>
<evidence type="ECO:0000256" key="2">
    <source>
        <dbReference type="ARBA" id="ARBA00012438"/>
    </source>
</evidence>
<evidence type="ECO:0000256" key="6">
    <source>
        <dbReference type="ARBA" id="ARBA00022777"/>
    </source>
</evidence>
<keyword evidence="3" id="KW-0597">Phosphoprotein</keyword>
<keyword evidence="12" id="KW-1185">Reference proteome</keyword>
<keyword evidence="9" id="KW-0472">Membrane</keyword>
<feature type="domain" description="Signal transduction histidine kinase subgroup 3 dimerisation and phosphoacceptor" evidence="10">
    <location>
        <begin position="212"/>
        <end position="277"/>
    </location>
</feature>
<proteinExistence type="predicted"/>
<name>A0ABP6QAQ5_9ACTN</name>
<dbReference type="GO" id="GO:0016301">
    <property type="term" value="F:kinase activity"/>
    <property type="evidence" value="ECO:0007669"/>
    <property type="project" value="UniProtKB-KW"/>
</dbReference>
<comment type="caution">
    <text evidence="11">The sequence shown here is derived from an EMBL/GenBank/DDBJ whole genome shotgun (WGS) entry which is preliminary data.</text>
</comment>
<evidence type="ECO:0000313" key="12">
    <source>
        <dbReference type="Proteomes" id="UP001501237"/>
    </source>
</evidence>
<keyword evidence="7" id="KW-0067">ATP-binding</keyword>
<dbReference type="InterPro" id="IPR036890">
    <property type="entry name" value="HATPase_C_sf"/>
</dbReference>
<feature type="transmembrane region" description="Helical" evidence="9">
    <location>
        <begin position="20"/>
        <end position="41"/>
    </location>
</feature>
<evidence type="ECO:0000256" key="4">
    <source>
        <dbReference type="ARBA" id="ARBA00022679"/>
    </source>
</evidence>
<evidence type="ECO:0000256" key="5">
    <source>
        <dbReference type="ARBA" id="ARBA00022741"/>
    </source>
</evidence>